<evidence type="ECO:0000313" key="1">
    <source>
        <dbReference type="EMBL" id="SHG03668.1"/>
    </source>
</evidence>
<keyword evidence="2" id="KW-1185">Reference proteome</keyword>
<dbReference type="PROSITE" id="PS51257">
    <property type="entry name" value="PROKAR_LIPOPROTEIN"/>
    <property type="match status" value="1"/>
</dbReference>
<dbReference type="OrthoDB" id="679501at2"/>
<dbReference type="STRING" id="1297750.SAMN05444405_12118"/>
<dbReference type="Proteomes" id="UP000184509">
    <property type="component" value="Unassembled WGS sequence"/>
</dbReference>
<gene>
    <name evidence="1" type="ORF">SAMN05444405_12118</name>
</gene>
<dbReference type="AlphaFoldDB" id="A0A1M5GIY1"/>
<dbReference type="InterPro" id="IPR019850">
    <property type="entry name" value="GldD-like"/>
</dbReference>
<accession>A0A1M5GIY1</accession>
<dbReference type="EMBL" id="FQTV01000021">
    <property type="protein sequence ID" value="SHG03668.1"/>
    <property type="molecule type" value="Genomic_DNA"/>
</dbReference>
<keyword evidence="1" id="KW-0449">Lipoprotein</keyword>
<proteinExistence type="predicted"/>
<evidence type="ECO:0000313" key="2">
    <source>
        <dbReference type="Proteomes" id="UP000184509"/>
    </source>
</evidence>
<dbReference type="Pfam" id="PF25593">
    <property type="entry name" value="GldD_lipo"/>
    <property type="match status" value="1"/>
</dbReference>
<reference evidence="1 2" key="1">
    <citation type="submission" date="2016-11" db="EMBL/GenBank/DDBJ databases">
        <authorList>
            <person name="Jaros S."/>
            <person name="Januszkiewicz K."/>
            <person name="Wedrychowicz H."/>
        </authorList>
    </citation>
    <scope>NUCLEOTIDE SEQUENCE [LARGE SCALE GENOMIC DNA]</scope>
    <source>
        <strain evidence="1 2">DSM 26991</strain>
    </source>
</reference>
<dbReference type="RefSeq" id="WP_073403863.1">
    <property type="nucleotide sequence ID" value="NZ_FQTV01000021.1"/>
</dbReference>
<protein>
    <submittedName>
        <fullName evidence="1">Gliding motility-associated lipoprotein GldD</fullName>
    </submittedName>
</protein>
<sequence length="200" mass="22990">MKRQRTYKVFMGIYLMLLLLLVMVACSFPVSGKKEKANSKLNFPKAVYASTTDSLPFTFDLSNQAKFTWQKNKPGEYFCNVIYPTLNAQLYCTYHAITSDKFRDFAEESRKMAYQHSTVATGINEKRYDNDLSHVHGILYDIQGNVATPVQIALTDSNHYFFNASLYFNMTPDADSIAPALNYIRKDIIRIMESFKVKSH</sequence>
<name>A0A1M5GIY1_9BACE</name>
<organism evidence="1 2">
    <name type="scientific">Bacteroides luti</name>
    <dbReference type="NCBI Taxonomy" id="1297750"/>
    <lineage>
        <taxon>Bacteria</taxon>
        <taxon>Pseudomonadati</taxon>
        <taxon>Bacteroidota</taxon>
        <taxon>Bacteroidia</taxon>
        <taxon>Bacteroidales</taxon>
        <taxon>Bacteroidaceae</taxon>
        <taxon>Bacteroides</taxon>
    </lineage>
</organism>